<dbReference type="Pfam" id="PF01190">
    <property type="entry name" value="Pollen_Ole_e_1"/>
    <property type="match status" value="1"/>
</dbReference>
<organism evidence="3 4">
    <name type="scientific">Cuscuta australis</name>
    <dbReference type="NCBI Taxonomy" id="267555"/>
    <lineage>
        <taxon>Eukaryota</taxon>
        <taxon>Viridiplantae</taxon>
        <taxon>Streptophyta</taxon>
        <taxon>Embryophyta</taxon>
        <taxon>Tracheophyta</taxon>
        <taxon>Spermatophyta</taxon>
        <taxon>Magnoliopsida</taxon>
        <taxon>eudicotyledons</taxon>
        <taxon>Gunneridae</taxon>
        <taxon>Pentapetalae</taxon>
        <taxon>asterids</taxon>
        <taxon>lamiids</taxon>
        <taxon>Solanales</taxon>
        <taxon>Convolvulaceae</taxon>
        <taxon>Cuscuteae</taxon>
        <taxon>Cuscuta</taxon>
        <taxon>Cuscuta subgen. Grammica</taxon>
        <taxon>Cuscuta sect. Cleistogrammica</taxon>
    </lineage>
</organism>
<keyword evidence="2" id="KW-0732">Signal</keyword>
<evidence type="ECO:0000256" key="2">
    <source>
        <dbReference type="SAM" id="SignalP"/>
    </source>
</evidence>
<dbReference type="Proteomes" id="UP000249390">
    <property type="component" value="Unassembled WGS sequence"/>
</dbReference>
<evidence type="ECO:0000256" key="1">
    <source>
        <dbReference type="SAM" id="MobiDB-lite"/>
    </source>
</evidence>
<sequence length="252" mass="27584">MKSLITSLLGLLLLLHGLSYDAAADVIDTSSAVQVVGFGECADCKDHNIDPSDAFSEIRVRIDCKLQNGEMKTRSSEAGSLLDGDGKFRVWLPKEMVVVSGEGGGRTKEECYAQLHHAASASPCPAHQGIEASKIVVKTKPDGQRVLEPAAGKVKFSAAICTSAFLKIYKKPFFKKPLPPHLPSIPIYKPKPKPPIYIPSVPIYKPKPKPPIYIPHVPIYKPKPKVLFSSPPPPYYEPKQKSPVYVPHTKEP</sequence>
<evidence type="ECO:0000313" key="3">
    <source>
        <dbReference type="EMBL" id="RAL39739.1"/>
    </source>
</evidence>
<name>A0A328D5V4_9ASTE</name>
<dbReference type="PANTHER" id="PTHR33935:SF22">
    <property type="entry name" value="OS10G0149400 PROTEIN"/>
    <property type="match status" value="1"/>
</dbReference>
<comment type="caution">
    <text evidence="3">The sequence shown here is derived from an EMBL/GenBank/DDBJ whole genome shotgun (WGS) entry which is preliminary data.</text>
</comment>
<accession>A0A328D5V4</accession>
<feature type="chain" id="PRO_5016308183" description="Proline-rich protein" evidence="2">
    <location>
        <begin position="25"/>
        <end position="252"/>
    </location>
</feature>
<dbReference type="PANTHER" id="PTHR33935">
    <property type="entry name" value="OS10G0148100 PROTEIN"/>
    <property type="match status" value="1"/>
</dbReference>
<feature type="signal peptide" evidence="2">
    <location>
        <begin position="1"/>
        <end position="24"/>
    </location>
</feature>
<dbReference type="PRINTS" id="PR01217">
    <property type="entry name" value="PRICHEXTENSN"/>
</dbReference>
<feature type="region of interest" description="Disordered" evidence="1">
    <location>
        <begin position="231"/>
        <end position="252"/>
    </location>
</feature>
<reference evidence="3 4" key="1">
    <citation type="submission" date="2018-06" db="EMBL/GenBank/DDBJ databases">
        <title>The Genome of Cuscuta australis (Dodder) Provides Insight into the Evolution of Plant Parasitism.</title>
        <authorList>
            <person name="Liu H."/>
        </authorList>
    </citation>
    <scope>NUCLEOTIDE SEQUENCE [LARGE SCALE GENOMIC DNA]</scope>
    <source>
        <strain evidence="4">cv. Yunnan</strain>
        <tissue evidence="3">Vines</tissue>
    </source>
</reference>
<gene>
    <name evidence="3" type="ORF">DM860_003272</name>
</gene>
<evidence type="ECO:0008006" key="5">
    <source>
        <dbReference type="Google" id="ProtNLM"/>
    </source>
</evidence>
<keyword evidence="4" id="KW-1185">Reference proteome</keyword>
<dbReference type="EMBL" id="NQVE01000200">
    <property type="protein sequence ID" value="RAL39739.1"/>
    <property type="molecule type" value="Genomic_DNA"/>
</dbReference>
<evidence type="ECO:0000313" key="4">
    <source>
        <dbReference type="Proteomes" id="UP000249390"/>
    </source>
</evidence>
<dbReference type="AlphaFoldDB" id="A0A328D5V4"/>
<protein>
    <recommendedName>
        <fullName evidence="5">Proline-rich protein</fullName>
    </recommendedName>
</protein>
<proteinExistence type="predicted"/>